<proteinExistence type="predicted"/>
<protein>
    <submittedName>
        <fullName evidence="1">Calcium-dependent lipid-binding family protein, putative</fullName>
    </submittedName>
</protein>
<organism evidence="1 2">
    <name type="scientific">Theobroma cacao</name>
    <name type="common">Cacao</name>
    <name type="synonym">Cocoa</name>
    <dbReference type="NCBI Taxonomy" id="3641"/>
    <lineage>
        <taxon>Eukaryota</taxon>
        <taxon>Viridiplantae</taxon>
        <taxon>Streptophyta</taxon>
        <taxon>Embryophyta</taxon>
        <taxon>Tracheophyta</taxon>
        <taxon>Spermatophyta</taxon>
        <taxon>Magnoliopsida</taxon>
        <taxon>eudicotyledons</taxon>
        <taxon>Gunneridae</taxon>
        <taxon>Pentapetalae</taxon>
        <taxon>rosids</taxon>
        <taxon>malvids</taxon>
        <taxon>Malvales</taxon>
        <taxon>Malvaceae</taxon>
        <taxon>Byttnerioideae</taxon>
        <taxon>Theobroma</taxon>
    </lineage>
</organism>
<reference evidence="1 2" key="1">
    <citation type="journal article" date="2013" name="Genome Biol.">
        <title>The genome sequence of the most widely cultivated cacao type and its use to identify candidate genes regulating pod color.</title>
        <authorList>
            <person name="Motamayor J.C."/>
            <person name="Mockaitis K."/>
            <person name="Schmutz J."/>
            <person name="Haiminen N."/>
            <person name="Iii D.L."/>
            <person name="Cornejo O."/>
            <person name="Findley S.D."/>
            <person name="Zheng P."/>
            <person name="Utro F."/>
            <person name="Royaert S."/>
            <person name="Saski C."/>
            <person name="Jenkins J."/>
            <person name="Podicheti R."/>
            <person name="Zhao M."/>
            <person name="Scheffler B.E."/>
            <person name="Stack J.C."/>
            <person name="Feltus F.A."/>
            <person name="Mustiga G.M."/>
            <person name="Amores F."/>
            <person name="Phillips W."/>
            <person name="Marelli J.P."/>
            <person name="May G.D."/>
            <person name="Shapiro H."/>
            <person name="Ma J."/>
            <person name="Bustamante C.D."/>
            <person name="Schnell R.J."/>
            <person name="Main D."/>
            <person name="Gilbert D."/>
            <person name="Parida L."/>
            <person name="Kuhn D.N."/>
        </authorList>
    </citation>
    <scope>NUCLEOTIDE SEQUENCE [LARGE SCALE GENOMIC DNA]</scope>
    <source>
        <strain evidence="2">cv. Matina 1-6</strain>
    </source>
</reference>
<dbReference type="EMBL" id="CM001881">
    <property type="protein sequence ID" value="EOY20820.1"/>
    <property type="molecule type" value="Genomic_DNA"/>
</dbReference>
<evidence type="ECO:0000313" key="1">
    <source>
        <dbReference type="EMBL" id="EOY20820.1"/>
    </source>
</evidence>
<dbReference type="InParanoid" id="A0A061FTS8"/>
<name>A0A061FTS8_THECC</name>
<dbReference type="Proteomes" id="UP000026915">
    <property type="component" value="Chromosome 3"/>
</dbReference>
<dbReference type="PANTHER" id="PTHR45523:SF2">
    <property type="entry name" value="OS02G0470600 PROTEIN"/>
    <property type="match status" value="1"/>
</dbReference>
<accession>A0A061FTS8</accession>
<dbReference type="HOGENOM" id="CLU_1698653_0_0_1"/>
<dbReference type="AlphaFoldDB" id="A0A061FTS8"/>
<evidence type="ECO:0000313" key="2">
    <source>
        <dbReference type="Proteomes" id="UP000026915"/>
    </source>
</evidence>
<dbReference type="Gramene" id="EOY20820">
    <property type="protein sequence ID" value="EOY20820"/>
    <property type="gene ID" value="TCM_012162"/>
</dbReference>
<sequence>MYQQCTYQIRGLCRVVIMCLFCNPGHPISSGVTLAKLAAVTMDEQGNETFDTSGALDKLRKVSSVFFLPYSLCCCPLEVVEKVHVQSLQLELLAMYHDLDSLPWNMDKKWEDPSPKEQIEIFEDRINEPAAYCEVVSKWAMNRNYLVSPIMEYLI</sequence>
<dbReference type="PANTHER" id="PTHR45523">
    <property type="entry name" value="TETRATRICOPEPTIDE REPEAT (TPR)-CONTAINING PROTEIN-RELATED"/>
    <property type="match status" value="1"/>
</dbReference>
<gene>
    <name evidence="1" type="ORF">TCM_012162</name>
</gene>
<dbReference type="eggNOG" id="KOG1809">
    <property type="taxonomic scope" value="Eukaryota"/>
</dbReference>
<dbReference type="STRING" id="3641.A0A061FTS8"/>
<keyword evidence="2" id="KW-1185">Reference proteome</keyword>